<dbReference type="Pfam" id="PF22289">
    <property type="entry name" value="DmmA-like_C"/>
    <property type="match status" value="1"/>
</dbReference>
<evidence type="ECO:0000313" key="2">
    <source>
        <dbReference type="EMBL" id="RLV54775.1"/>
    </source>
</evidence>
<dbReference type="AlphaFoldDB" id="A0A3L8PHN2"/>
<organism evidence="2 3">
    <name type="scientific">Aeromicrobium phragmitis</name>
    <dbReference type="NCBI Taxonomy" id="2478914"/>
    <lineage>
        <taxon>Bacteria</taxon>
        <taxon>Bacillati</taxon>
        <taxon>Actinomycetota</taxon>
        <taxon>Actinomycetes</taxon>
        <taxon>Propionibacteriales</taxon>
        <taxon>Nocardioidaceae</taxon>
        <taxon>Aeromicrobium</taxon>
    </lineage>
</organism>
<feature type="domain" description="Dimethylamine monooxygenase subunit DmmA-like C-terminal" evidence="1">
    <location>
        <begin position="89"/>
        <end position="132"/>
    </location>
</feature>
<sequence>MVQLDSSGASDCERWLGELPSNALVEWVRARDVAEAERLVEETVGAVERRLLLAGPTEAVHGIRDRALAVGFAADDITIAASGTGLHVVHCAHCSADTESNARLGEISPCGGCGRRLVHRVHVSRRPDRFLGYDADVPHPG</sequence>
<reference evidence="2 3" key="1">
    <citation type="submission" date="2018-10" db="EMBL/GenBank/DDBJ databases">
        <title>Aeromicrobium sp. 9W16Y-2 whole genome shotgun sequence.</title>
        <authorList>
            <person name="Li F."/>
        </authorList>
    </citation>
    <scope>NUCLEOTIDE SEQUENCE [LARGE SCALE GENOMIC DNA]</scope>
    <source>
        <strain evidence="2 3">9W16Y-2</strain>
    </source>
</reference>
<dbReference type="Proteomes" id="UP000282515">
    <property type="component" value="Unassembled WGS sequence"/>
</dbReference>
<gene>
    <name evidence="2" type="ORF">D9V41_14315</name>
</gene>
<accession>A0A3L8PHN2</accession>
<protein>
    <recommendedName>
        <fullName evidence="1">Dimethylamine monooxygenase subunit DmmA-like C-terminal domain-containing protein</fullName>
    </recommendedName>
</protein>
<keyword evidence="3" id="KW-1185">Reference proteome</keyword>
<dbReference type="NCBIfam" id="NF041259">
    <property type="entry name" value="mono_DmmA_fam"/>
    <property type="match status" value="1"/>
</dbReference>
<proteinExistence type="predicted"/>
<dbReference type="EMBL" id="RDBF01000013">
    <property type="protein sequence ID" value="RLV54775.1"/>
    <property type="molecule type" value="Genomic_DNA"/>
</dbReference>
<dbReference type="InterPro" id="IPR048037">
    <property type="entry name" value="DmmA-like_C"/>
</dbReference>
<comment type="caution">
    <text evidence="2">The sequence shown here is derived from an EMBL/GenBank/DDBJ whole genome shotgun (WGS) entry which is preliminary data.</text>
</comment>
<evidence type="ECO:0000313" key="3">
    <source>
        <dbReference type="Proteomes" id="UP000282515"/>
    </source>
</evidence>
<evidence type="ECO:0000259" key="1">
    <source>
        <dbReference type="Pfam" id="PF22289"/>
    </source>
</evidence>
<name>A0A3L8PHN2_9ACTN</name>